<keyword evidence="1" id="KW-1133">Transmembrane helix</keyword>
<dbReference type="RefSeq" id="WP_282212136.1">
    <property type="nucleotide sequence ID" value="NZ_CP118247.1"/>
</dbReference>
<feature type="transmembrane region" description="Helical" evidence="1">
    <location>
        <begin position="272"/>
        <end position="295"/>
    </location>
</feature>
<dbReference type="EMBL" id="CP118247">
    <property type="protein sequence ID" value="WDR06623.1"/>
    <property type="molecule type" value="Genomic_DNA"/>
</dbReference>
<evidence type="ECO:0000256" key="1">
    <source>
        <dbReference type="SAM" id="Phobius"/>
    </source>
</evidence>
<organism evidence="3 4">
    <name type="scientific">Devosia rhodophyticola</name>
    <dbReference type="NCBI Taxonomy" id="3026423"/>
    <lineage>
        <taxon>Bacteria</taxon>
        <taxon>Pseudomonadati</taxon>
        <taxon>Pseudomonadota</taxon>
        <taxon>Alphaproteobacteria</taxon>
        <taxon>Hyphomicrobiales</taxon>
        <taxon>Devosiaceae</taxon>
        <taxon>Devosia</taxon>
    </lineage>
</organism>
<proteinExistence type="predicted"/>
<dbReference type="Pfam" id="PF00535">
    <property type="entry name" value="Glycos_transf_2"/>
    <property type="match status" value="1"/>
</dbReference>
<dbReference type="Proteomes" id="UP001222118">
    <property type="component" value="Chromosome"/>
</dbReference>
<protein>
    <submittedName>
        <fullName evidence="3">Glycosyltransferase family 2 protein</fullName>
    </submittedName>
</protein>
<reference evidence="3 4" key="1">
    <citation type="submission" date="2023-02" db="EMBL/GenBank/DDBJ databases">
        <title>Devosia chondri sp. nov., isolated from the phycosphere of marine algae.</title>
        <authorList>
            <person name="Kim J.M."/>
            <person name="Lee J.K."/>
            <person name="Choi B.J."/>
            <person name="Bayburt H."/>
            <person name="Jeon C.O."/>
        </authorList>
    </citation>
    <scope>NUCLEOTIDE SEQUENCE [LARGE SCALE GENOMIC DNA]</scope>
    <source>
        <strain evidence="3 4">G2-5</strain>
    </source>
</reference>
<evidence type="ECO:0000259" key="2">
    <source>
        <dbReference type="Pfam" id="PF00535"/>
    </source>
</evidence>
<keyword evidence="1" id="KW-0812">Transmembrane</keyword>
<keyword evidence="1" id="KW-0472">Membrane</keyword>
<dbReference type="InterPro" id="IPR001173">
    <property type="entry name" value="Glyco_trans_2-like"/>
</dbReference>
<dbReference type="InterPro" id="IPR029044">
    <property type="entry name" value="Nucleotide-diphossugar_trans"/>
</dbReference>
<dbReference type="Gene3D" id="3.90.550.10">
    <property type="entry name" value="Spore Coat Polysaccharide Biosynthesis Protein SpsA, Chain A"/>
    <property type="match status" value="1"/>
</dbReference>
<name>A0ABY7YZ12_9HYPH</name>
<dbReference type="CDD" id="cd04179">
    <property type="entry name" value="DPM_DPG-synthase_like"/>
    <property type="match status" value="1"/>
</dbReference>
<dbReference type="PANTHER" id="PTHR48090:SF7">
    <property type="entry name" value="RFBJ PROTEIN"/>
    <property type="match status" value="1"/>
</dbReference>
<sequence length="319" mass="34586">MTAQLKSGNRVAVIIPCYNEALVIGEVVDSFQHALPGARIYIFDNNSTDGTADKARAAGAAVHHVNHRGKGNVVRRMFADVEADIYVMADGDHTYDAARSGEMVDLLLSRGLDMVVGTRVPVGDGAEYRPGHAFGNRLLTGMVRHVFGNGFTDMLSGYRIMSRRFVKSFPALSKGFEIETELTIHALELRAPCAEVATDYRSRVEGSESKLGTVRDGLSILKSIVRLYVRERPRQLYLAFSLGAAIAALLMAAPVFVEYWQTGLVPRLPTAIFAGLTMMAALVSGAVAVILDSVVTGRAEAKRLSYLAIPISSPELKDK</sequence>
<dbReference type="InterPro" id="IPR050256">
    <property type="entry name" value="Glycosyltransferase_2"/>
</dbReference>
<gene>
    <name evidence="3" type="ORF">PSQ90_03940</name>
</gene>
<feature type="transmembrane region" description="Helical" evidence="1">
    <location>
        <begin position="236"/>
        <end position="260"/>
    </location>
</feature>
<evidence type="ECO:0000313" key="3">
    <source>
        <dbReference type="EMBL" id="WDR06623.1"/>
    </source>
</evidence>
<keyword evidence="4" id="KW-1185">Reference proteome</keyword>
<dbReference type="PANTHER" id="PTHR48090">
    <property type="entry name" value="UNDECAPRENYL-PHOSPHATE 4-DEOXY-4-FORMAMIDO-L-ARABINOSE TRANSFERASE-RELATED"/>
    <property type="match status" value="1"/>
</dbReference>
<evidence type="ECO:0000313" key="4">
    <source>
        <dbReference type="Proteomes" id="UP001222118"/>
    </source>
</evidence>
<feature type="domain" description="Glycosyltransferase 2-like" evidence="2">
    <location>
        <begin position="13"/>
        <end position="166"/>
    </location>
</feature>
<accession>A0ABY7YZ12</accession>
<dbReference type="SUPFAM" id="SSF53448">
    <property type="entry name" value="Nucleotide-diphospho-sugar transferases"/>
    <property type="match status" value="1"/>
</dbReference>